<dbReference type="InterPro" id="IPR043459">
    <property type="entry name" value="NFD6/NOXY2-like"/>
</dbReference>
<name>A0AAN8SXD2_SOLBU</name>
<keyword evidence="2" id="KW-1185">Reference proteome</keyword>
<dbReference type="GO" id="GO:0005739">
    <property type="term" value="C:mitochondrion"/>
    <property type="evidence" value="ECO:0007669"/>
    <property type="project" value="TreeGrafter"/>
</dbReference>
<proteinExistence type="predicted"/>
<dbReference type="PANTHER" id="PTHR33156:SF30">
    <property type="entry name" value="PROTEIN NUCLEAR FUSION DEFECTIVE 6, CHLOROPLASTIC_MITOCHONDRIAL-LIKE ISOFORM X1"/>
    <property type="match status" value="1"/>
</dbReference>
<accession>A0AAN8SXD2</accession>
<evidence type="ECO:0000313" key="1">
    <source>
        <dbReference type="EMBL" id="KAK6773811.1"/>
    </source>
</evidence>
<protein>
    <submittedName>
        <fullName evidence="1">Uncharacterized protein</fullName>
    </submittedName>
</protein>
<dbReference type="EMBL" id="JBANQN010000012">
    <property type="protein sequence ID" value="KAK6773811.1"/>
    <property type="molecule type" value="Genomic_DNA"/>
</dbReference>
<organism evidence="1 2">
    <name type="scientific">Solanum bulbocastanum</name>
    <name type="common">Wild potato</name>
    <dbReference type="NCBI Taxonomy" id="147425"/>
    <lineage>
        <taxon>Eukaryota</taxon>
        <taxon>Viridiplantae</taxon>
        <taxon>Streptophyta</taxon>
        <taxon>Embryophyta</taxon>
        <taxon>Tracheophyta</taxon>
        <taxon>Spermatophyta</taxon>
        <taxon>Magnoliopsida</taxon>
        <taxon>eudicotyledons</taxon>
        <taxon>Gunneridae</taxon>
        <taxon>Pentapetalae</taxon>
        <taxon>asterids</taxon>
        <taxon>lamiids</taxon>
        <taxon>Solanales</taxon>
        <taxon>Solanaceae</taxon>
        <taxon>Solanoideae</taxon>
        <taxon>Solaneae</taxon>
        <taxon>Solanum</taxon>
    </lineage>
</organism>
<dbReference type="AlphaFoldDB" id="A0AAN8SXD2"/>
<dbReference type="Proteomes" id="UP001371456">
    <property type="component" value="Unassembled WGS sequence"/>
</dbReference>
<evidence type="ECO:0000313" key="2">
    <source>
        <dbReference type="Proteomes" id="UP001371456"/>
    </source>
</evidence>
<gene>
    <name evidence="1" type="ORF">RDI58_029050</name>
</gene>
<comment type="caution">
    <text evidence="1">The sequence shown here is derived from an EMBL/GenBank/DDBJ whole genome shotgun (WGS) entry which is preliminary data.</text>
</comment>
<sequence length="98" mass="11300">MYDVQVEPVQKESTYQELRLERLPTIGEGERHSYWPETVMNEKPLAARIFRLPVEMSCVSVETMFPYHTATASALLNSMLSATPRNYGWTLEDCNDDL</sequence>
<reference evidence="1 2" key="1">
    <citation type="submission" date="2024-02" db="EMBL/GenBank/DDBJ databases">
        <title>de novo genome assembly of Solanum bulbocastanum strain 11H21.</title>
        <authorList>
            <person name="Hosaka A.J."/>
        </authorList>
    </citation>
    <scope>NUCLEOTIDE SEQUENCE [LARGE SCALE GENOMIC DNA]</scope>
    <source>
        <tissue evidence="1">Young leaves</tissue>
    </source>
</reference>
<dbReference type="PANTHER" id="PTHR33156">
    <property type="entry name" value="OS02G0230000 PROTEIN"/>
    <property type="match status" value="1"/>
</dbReference>